<name>A0A381YYF6_9ZZZZ</name>
<evidence type="ECO:0000256" key="1">
    <source>
        <dbReference type="ARBA" id="ARBA00004370"/>
    </source>
</evidence>
<dbReference type="AlphaFoldDB" id="A0A381YYF6"/>
<protein>
    <recommendedName>
        <fullName evidence="10">POTRA domain-containing protein</fullName>
    </recommendedName>
</protein>
<dbReference type="InterPro" id="IPR026579">
    <property type="entry name" value="FtsQ"/>
</dbReference>
<dbReference type="GO" id="GO:0090529">
    <property type="term" value="P:cell septum assembly"/>
    <property type="evidence" value="ECO:0007669"/>
    <property type="project" value="InterPro"/>
</dbReference>
<dbReference type="EMBL" id="UINC01019289">
    <property type="protein sequence ID" value="SVA81613.1"/>
    <property type="molecule type" value="Genomic_DNA"/>
</dbReference>
<dbReference type="PANTHER" id="PTHR35851">
    <property type="entry name" value="CELL DIVISION PROTEIN FTSQ"/>
    <property type="match status" value="1"/>
</dbReference>
<feature type="region of interest" description="Disordered" evidence="8">
    <location>
        <begin position="1"/>
        <end position="20"/>
    </location>
</feature>
<dbReference type="Pfam" id="PF08478">
    <property type="entry name" value="POTRA_1"/>
    <property type="match status" value="1"/>
</dbReference>
<evidence type="ECO:0000256" key="5">
    <source>
        <dbReference type="ARBA" id="ARBA00022989"/>
    </source>
</evidence>
<evidence type="ECO:0000256" key="8">
    <source>
        <dbReference type="SAM" id="MobiDB-lite"/>
    </source>
</evidence>
<sequence>MKDLKRQSNRRPAVRKLGTSSVAVRKNRSNPIPGLSVKLRKPFNEPGFCNSWVPSYFVENEPAVLREKMRWLIQRFFGICGLIFILLMAGGSLWVGQAFFNQPLKKVYFEGNQLLKDSDVLRTSGLRPGQRLFDLKPYHVAAQLQTHPIVQKADIRRKFPDEIHLILSEHRPVAMLKISQEINDLSHDTLQNANYFLIGHDQRLLKQLPLEELRNSPHRSLPLIKGLTVPYTRLGKRLNSSVLERGLTLLSTLQNIPMDQINENPKTLTGFKDHYRMVDWSSQKIRIDISDPLNLKISWPLKSPEFQPGSPEMLRSVPLTIQMGNRNFSERIRTFQNIFPIIDKQHPGLQSIDLRYEKRVMLIPL</sequence>
<gene>
    <name evidence="11" type="ORF">METZ01_LOCUS134467</name>
</gene>
<evidence type="ECO:0000256" key="7">
    <source>
        <dbReference type="ARBA" id="ARBA00023306"/>
    </source>
</evidence>
<dbReference type="InterPro" id="IPR034746">
    <property type="entry name" value="POTRA"/>
</dbReference>
<dbReference type="InterPro" id="IPR013685">
    <property type="entry name" value="POTRA_FtsQ_type"/>
</dbReference>
<accession>A0A381YYF6</accession>
<evidence type="ECO:0000259" key="10">
    <source>
        <dbReference type="PROSITE" id="PS51779"/>
    </source>
</evidence>
<evidence type="ECO:0000256" key="4">
    <source>
        <dbReference type="ARBA" id="ARBA00022692"/>
    </source>
</evidence>
<reference evidence="11" key="1">
    <citation type="submission" date="2018-05" db="EMBL/GenBank/DDBJ databases">
        <authorList>
            <person name="Lanie J.A."/>
            <person name="Ng W.-L."/>
            <person name="Kazmierczak K.M."/>
            <person name="Andrzejewski T.M."/>
            <person name="Davidsen T.M."/>
            <person name="Wayne K.J."/>
            <person name="Tettelin H."/>
            <person name="Glass J.I."/>
            <person name="Rusch D."/>
            <person name="Podicherti R."/>
            <person name="Tsui H.-C.T."/>
            <person name="Winkler M.E."/>
        </authorList>
    </citation>
    <scope>NUCLEOTIDE SEQUENCE</scope>
</reference>
<evidence type="ECO:0000256" key="6">
    <source>
        <dbReference type="ARBA" id="ARBA00023136"/>
    </source>
</evidence>
<dbReference type="Gene3D" id="3.10.20.310">
    <property type="entry name" value="membrane protein fhac"/>
    <property type="match status" value="1"/>
</dbReference>
<keyword evidence="6 9" id="KW-0472">Membrane</keyword>
<comment type="subcellular location">
    <subcellularLocation>
        <location evidence="1">Membrane</location>
    </subcellularLocation>
</comment>
<keyword evidence="3" id="KW-0132">Cell division</keyword>
<keyword evidence="2" id="KW-1003">Cell membrane</keyword>
<feature type="transmembrane region" description="Helical" evidence="9">
    <location>
        <begin position="76"/>
        <end position="96"/>
    </location>
</feature>
<keyword evidence="5 9" id="KW-1133">Transmembrane helix</keyword>
<dbReference type="PROSITE" id="PS51779">
    <property type="entry name" value="POTRA"/>
    <property type="match status" value="1"/>
</dbReference>
<evidence type="ECO:0000256" key="3">
    <source>
        <dbReference type="ARBA" id="ARBA00022618"/>
    </source>
</evidence>
<keyword evidence="4 9" id="KW-0812">Transmembrane</keyword>
<keyword evidence="7" id="KW-0131">Cell cycle</keyword>
<proteinExistence type="predicted"/>
<evidence type="ECO:0000256" key="9">
    <source>
        <dbReference type="SAM" id="Phobius"/>
    </source>
</evidence>
<dbReference type="GO" id="GO:0016020">
    <property type="term" value="C:membrane"/>
    <property type="evidence" value="ECO:0007669"/>
    <property type="project" value="UniProtKB-SubCell"/>
</dbReference>
<evidence type="ECO:0000256" key="2">
    <source>
        <dbReference type="ARBA" id="ARBA00022475"/>
    </source>
</evidence>
<feature type="domain" description="POTRA" evidence="10">
    <location>
        <begin position="102"/>
        <end position="170"/>
    </location>
</feature>
<evidence type="ECO:0000313" key="11">
    <source>
        <dbReference type="EMBL" id="SVA81613.1"/>
    </source>
</evidence>
<dbReference type="PANTHER" id="PTHR35851:SF1">
    <property type="entry name" value="CELL DIVISION PROTEIN FTSQ"/>
    <property type="match status" value="1"/>
</dbReference>
<organism evidence="11">
    <name type="scientific">marine metagenome</name>
    <dbReference type="NCBI Taxonomy" id="408172"/>
    <lineage>
        <taxon>unclassified sequences</taxon>
        <taxon>metagenomes</taxon>
        <taxon>ecological metagenomes</taxon>
    </lineage>
</organism>